<evidence type="ECO:0000256" key="4">
    <source>
        <dbReference type="ARBA" id="ARBA00023136"/>
    </source>
</evidence>
<feature type="transmembrane region" description="Helical" evidence="6">
    <location>
        <begin position="169"/>
        <end position="191"/>
    </location>
</feature>
<dbReference type="InterPro" id="IPR049680">
    <property type="entry name" value="FLVCR1-2_SLC49-like"/>
</dbReference>
<dbReference type="Proteomes" id="UP000693942">
    <property type="component" value="Unassembled WGS sequence"/>
</dbReference>
<feature type="transmembrane region" description="Helical" evidence="6">
    <location>
        <begin position="318"/>
        <end position="337"/>
    </location>
</feature>
<dbReference type="SUPFAM" id="SSF103473">
    <property type="entry name" value="MFS general substrate transporter"/>
    <property type="match status" value="1"/>
</dbReference>
<dbReference type="GO" id="GO:0016020">
    <property type="term" value="C:membrane"/>
    <property type="evidence" value="ECO:0007669"/>
    <property type="project" value="UniProtKB-SubCell"/>
</dbReference>
<keyword evidence="5" id="KW-0325">Glycoprotein</keyword>
<evidence type="ECO:0000256" key="2">
    <source>
        <dbReference type="ARBA" id="ARBA00022692"/>
    </source>
</evidence>
<feature type="transmembrane region" description="Helical" evidence="6">
    <location>
        <begin position="203"/>
        <end position="220"/>
    </location>
</feature>
<feature type="transmembrane region" description="Helical" evidence="6">
    <location>
        <begin position="343"/>
        <end position="367"/>
    </location>
</feature>
<reference evidence="7" key="1">
    <citation type="submission" date="2021-04" db="EMBL/GenBank/DDBJ databases">
        <title>First draft genome resource for Brassicaceae pathogens Fusarium oxysporum f. sp. raphani and Fusarium oxysporum f. sp. rapae.</title>
        <authorList>
            <person name="Asai S."/>
        </authorList>
    </citation>
    <scope>NUCLEOTIDE SEQUENCE</scope>
    <source>
        <strain evidence="7">Tf1262</strain>
    </source>
</reference>
<dbReference type="PANTHER" id="PTHR10924:SF6">
    <property type="entry name" value="SOLUTE CARRIER FAMILY 49 MEMBER A3"/>
    <property type="match status" value="1"/>
</dbReference>
<feature type="transmembrane region" description="Helical" evidence="6">
    <location>
        <begin position="42"/>
        <end position="60"/>
    </location>
</feature>
<dbReference type="AlphaFoldDB" id="A0A8J5QA18"/>
<accession>A0A8J5QA18</accession>
<evidence type="ECO:0000256" key="1">
    <source>
        <dbReference type="ARBA" id="ARBA00004141"/>
    </source>
</evidence>
<evidence type="ECO:0000256" key="6">
    <source>
        <dbReference type="SAM" id="Phobius"/>
    </source>
</evidence>
<gene>
    <name evidence="7" type="ORF">Forpi1262_v002059</name>
</gene>
<keyword evidence="4 6" id="KW-0472">Membrane</keyword>
<organism evidence="7 8">
    <name type="scientific">Fusarium oxysporum f. sp. raphani</name>
    <dbReference type="NCBI Taxonomy" id="96318"/>
    <lineage>
        <taxon>Eukaryota</taxon>
        <taxon>Fungi</taxon>
        <taxon>Dikarya</taxon>
        <taxon>Ascomycota</taxon>
        <taxon>Pezizomycotina</taxon>
        <taxon>Sordariomycetes</taxon>
        <taxon>Hypocreomycetidae</taxon>
        <taxon>Hypocreales</taxon>
        <taxon>Nectriaceae</taxon>
        <taxon>Fusarium</taxon>
        <taxon>Fusarium oxysporum species complex</taxon>
    </lineage>
</organism>
<dbReference type="EMBL" id="JAELUR010000002">
    <property type="protein sequence ID" value="KAG7436089.1"/>
    <property type="molecule type" value="Genomic_DNA"/>
</dbReference>
<feature type="transmembrane region" description="Helical" evidence="6">
    <location>
        <begin position="289"/>
        <end position="306"/>
    </location>
</feature>
<dbReference type="PANTHER" id="PTHR10924">
    <property type="entry name" value="MAJOR FACILITATOR SUPERFAMILY PROTEIN-RELATED"/>
    <property type="match status" value="1"/>
</dbReference>
<feature type="transmembrane region" description="Helical" evidence="6">
    <location>
        <begin position="108"/>
        <end position="125"/>
    </location>
</feature>
<name>A0A8J5QA18_FUSOX</name>
<protein>
    <submittedName>
        <fullName evidence="7">MFS-type transporter</fullName>
    </submittedName>
</protein>
<feature type="transmembrane region" description="Helical" evidence="6">
    <location>
        <begin position="413"/>
        <end position="433"/>
    </location>
</feature>
<keyword evidence="2 6" id="KW-0812">Transmembrane</keyword>
<dbReference type="InterPro" id="IPR036259">
    <property type="entry name" value="MFS_trans_sf"/>
</dbReference>
<evidence type="ECO:0000256" key="5">
    <source>
        <dbReference type="ARBA" id="ARBA00023180"/>
    </source>
</evidence>
<evidence type="ECO:0000256" key="3">
    <source>
        <dbReference type="ARBA" id="ARBA00022989"/>
    </source>
</evidence>
<feature type="transmembrane region" description="Helical" evidence="6">
    <location>
        <begin position="379"/>
        <end position="401"/>
    </location>
</feature>
<proteinExistence type="predicted"/>
<dbReference type="GO" id="GO:0022857">
    <property type="term" value="F:transmembrane transporter activity"/>
    <property type="evidence" value="ECO:0007669"/>
    <property type="project" value="InterPro"/>
</dbReference>
<feature type="transmembrane region" description="Helical" evidence="6">
    <location>
        <begin position="253"/>
        <end position="283"/>
    </location>
</feature>
<comment type="subcellular location">
    <subcellularLocation>
        <location evidence="1">Membrane</location>
        <topology evidence="1">Multi-pass membrane protein</topology>
    </subcellularLocation>
</comment>
<feature type="transmembrane region" description="Helical" evidence="6">
    <location>
        <begin position="137"/>
        <end position="157"/>
    </location>
</feature>
<keyword evidence="3 6" id="KW-1133">Transmembrane helix</keyword>
<feature type="transmembrane region" description="Helical" evidence="6">
    <location>
        <begin position="80"/>
        <end position="96"/>
    </location>
</feature>
<dbReference type="Gene3D" id="1.20.1250.20">
    <property type="entry name" value="MFS general substrate transporter like domains"/>
    <property type="match status" value="2"/>
</dbReference>
<sequence length="469" mass="50571">MKSQDVKVVDGGALAAVDTTTSVHEGIIDQQSIKPKVYKRRFIGMAMLFALNLCSSMAWIDMASVVDFAAKHFSTSTSAINWFSTSFLFVALAANWPASRTTRKSVKLSMIISSAIMIAGTWVMYGGTHIKSFGLSLFGHCIIAVSQPFVLILPALLSEAWFESGSRATATAVSSIANILGSTVGQFIMTAWVKSEEDVTHGILYQSILLTVVGCIVVFVPSKPPTPPELVVAHERTLSQRQELQVLLTRVEFYLVAIPFGMLSGIFNALSFLIFQMCIPYGFTADQCTIAVCLVIVPGLVTSLIVCRAADIYRCHKWVLKTLTVITGAGFLAFIWVPPSGSIAFLYCISIIISIGVVGSGPIAVEFVAEIIYPLGPELAIAIMWAMGQLFGGVLTIGEGYMTDKNGGLQPGIYLQTALALFCVPFTVSLGLWGRHKYVQLNRTRAEEARQNPNNGGADDAILASKATV</sequence>
<dbReference type="Pfam" id="PF07690">
    <property type="entry name" value="MFS_1"/>
    <property type="match status" value="1"/>
</dbReference>
<evidence type="ECO:0000313" key="8">
    <source>
        <dbReference type="Proteomes" id="UP000693942"/>
    </source>
</evidence>
<comment type="caution">
    <text evidence="7">The sequence shown here is derived from an EMBL/GenBank/DDBJ whole genome shotgun (WGS) entry which is preliminary data.</text>
</comment>
<evidence type="ECO:0000313" key="7">
    <source>
        <dbReference type="EMBL" id="KAG7436089.1"/>
    </source>
</evidence>
<dbReference type="InterPro" id="IPR011701">
    <property type="entry name" value="MFS"/>
</dbReference>